<accession>A0A6N9Q2E7</accession>
<organism evidence="1 2">
    <name type="scientific">Chengkuizengella marina</name>
    <dbReference type="NCBI Taxonomy" id="2507566"/>
    <lineage>
        <taxon>Bacteria</taxon>
        <taxon>Bacillati</taxon>
        <taxon>Bacillota</taxon>
        <taxon>Bacilli</taxon>
        <taxon>Bacillales</taxon>
        <taxon>Paenibacillaceae</taxon>
        <taxon>Chengkuizengella</taxon>
    </lineage>
</organism>
<dbReference type="AlphaFoldDB" id="A0A6N9Q2E7"/>
<dbReference type="Proteomes" id="UP000448943">
    <property type="component" value="Unassembled WGS sequence"/>
</dbReference>
<keyword evidence="2" id="KW-1185">Reference proteome</keyword>
<proteinExistence type="predicted"/>
<comment type="caution">
    <text evidence="1">The sequence shown here is derived from an EMBL/GenBank/DDBJ whole genome shotgun (WGS) entry which is preliminary data.</text>
</comment>
<dbReference type="EMBL" id="SIJB01000018">
    <property type="protein sequence ID" value="NBI28890.1"/>
    <property type="molecule type" value="Genomic_DNA"/>
</dbReference>
<dbReference type="OrthoDB" id="10003472at2"/>
<sequence length="209" mass="24243">MKKTIASLLTLIILALVFVTFSVYGKQDNYKESYNSEKNKFAQNYLLTKNRKDTLNICVESYSSLVNTESIKNKVVNSIEKDLRKHVRWNIQGLDKFKIDVSQKYSFDPILLQPNKNHVFFSGDLDSIRIVEEESNERVGIFIVDHSVINKHFNDTVSRLTPEEFLIDKITNEALEVTTGIYVTSEEFETQEFIDQFKYVLGLDILLIN</sequence>
<evidence type="ECO:0000313" key="2">
    <source>
        <dbReference type="Proteomes" id="UP000448943"/>
    </source>
</evidence>
<dbReference type="RefSeq" id="WP_160645686.1">
    <property type="nucleotide sequence ID" value="NZ_SIJB01000018.1"/>
</dbReference>
<evidence type="ECO:0000313" key="1">
    <source>
        <dbReference type="EMBL" id="NBI28890.1"/>
    </source>
</evidence>
<name>A0A6N9Q2E7_9BACL</name>
<reference evidence="1 2" key="1">
    <citation type="submission" date="2019-01" db="EMBL/GenBank/DDBJ databases">
        <title>Chengkuizengella sp. nov., isolated from deep-sea sediment of East Pacific Ocean.</title>
        <authorList>
            <person name="Yang J."/>
            <person name="Lai Q."/>
            <person name="Shao Z."/>
        </authorList>
    </citation>
    <scope>NUCLEOTIDE SEQUENCE [LARGE SCALE GENOMIC DNA]</scope>
    <source>
        <strain evidence="1 2">YPA3-1-1</strain>
    </source>
</reference>
<protein>
    <submittedName>
        <fullName evidence="1">Uncharacterized protein</fullName>
    </submittedName>
</protein>
<gene>
    <name evidence="1" type="ORF">ERL59_07955</name>
</gene>